<keyword evidence="1" id="KW-1133">Transmembrane helix</keyword>
<keyword evidence="5" id="KW-1185">Reference proteome</keyword>
<dbReference type="EMBL" id="FRAN01000001">
    <property type="protein sequence ID" value="SHK09621.1"/>
    <property type="molecule type" value="Genomic_DNA"/>
</dbReference>
<dbReference type="Proteomes" id="UP000184203">
    <property type="component" value="Unassembled WGS sequence"/>
</dbReference>
<proteinExistence type="predicted"/>
<reference evidence="2 4" key="1">
    <citation type="journal article" date="2014" name="ISME J.">
        <title>Trehalose/2-sulfotrehalose biosynthesis and glycine-betaine uptake are widely spread mechanisms for osmoadaptation in the Halobacteriales.</title>
        <authorList>
            <person name="Youssef N.H."/>
            <person name="Savage-Ashlock K.N."/>
            <person name="McCully A.L."/>
            <person name="Luedtke B."/>
            <person name="Shaw E.I."/>
            <person name="Hoff W.D."/>
            <person name="Elshahed M.S."/>
        </authorList>
    </citation>
    <scope>NUCLEOTIDE SEQUENCE [LARGE SCALE GENOMIC DNA]</scope>
    <source>
        <strain evidence="2 4">DX253</strain>
    </source>
</reference>
<feature type="transmembrane region" description="Helical" evidence="1">
    <location>
        <begin position="44"/>
        <end position="62"/>
    </location>
</feature>
<dbReference type="OrthoDB" id="233797at2157"/>
<evidence type="ECO:0000313" key="5">
    <source>
        <dbReference type="Proteomes" id="UP000184203"/>
    </source>
</evidence>
<dbReference type="Proteomes" id="UP000003751">
    <property type="component" value="Unassembled WGS sequence"/>
</dbReference>
<dbReference type="STRING" id="797209.GCA_000376445_00379"/>
<dbReference type="eggNOG" id="ENOG502N5N4">
    <property type="taxonomic scope" value="Archaea"/>
</dbReference>
<protein>
    <submittedName>
        <fullName evidence="2">Uncharacterized protein</fullName>
    </submittedName>
</protein>
<reference evidence="5" key="3">
    <citation type="submission" date="2016-11" db="EMBL/GenBank/DDBJ databases">
        <authorList>
            <person name="Varghese N."/>
            <person name="Submissions S."/>
        </authorList>
    </citation>
    <scope>NUCLEOTIDE SEQUENCE [LARGE SCALE GENOMIC DNA]</scope>
    <source>
        <strain evidence="5">DX253</strain>
    </source>
</reference>
<evidence type="ECO:0000313" key="2">
    <source>
        <dbReference type="EMBL" id="EFW92894.1"/>
    </source>
</evidence>
<name>E7QSC5_HALPU</name>
<evidence type="ECO:0000313" key="4">
    <source>
        <dbReference type="Proteomes" id="UP000003751"/>
    </source>
</evidence>
<dbReference type="AlphaFoldDB" id="E7QSC5"/>
<sequence>MSPDGYSASWTDPDYVSTVVGVLAAAALYFYSAWVNWGPTTVEITVVLLAVLLPTTLAYEIARRF</sequence>
<dbReference type="PATRIC" id="fig|797209.4.peg.1698"/>
<evidence type="ECO:0000313" key="3">
    <source>
        <dbReference type="EMBL" id="SHK09621.1"/>
    </source>
</evidence>
<reference evidence="3" key="2">
    <citation type="submission" date="2016-11" db="EMBL/GenBank/DDBJ databases">
        <authorList>
            <person name="Jaros S."/>
            <person name="Januszkiewicz K."/>
            <person name="Wedrychowicz H."/>
        </authorList>
    </citation>
    <scope>NUCLEOTIDE SEQUENCE [LARGE SCALE GENOMIC DNA]</scope>
    <source>
        <strain evidence="3">DX253</strain>
    </source>
</reference>
<accession>E7QSC5</accession>
<organism evidence="2 4">
    <name type="scientific">Haladaptatus paucihalophilus DX253</name>
    <dbReference type="NCBI Taxonomy" id="797209"/>
    <lineage>
        <taxon>Archaea</taxon>
        <taxon>Methanobacteriati</taxon>
        <taxon>Methanobacteriota</taxon>
        <taxon>Stenosarchaea group</taxon>
        <taxon>Halobacteria</taxon>
        <taxon>Halobacteriales</taxon>
        <taxon>Haladaptataceae</taxon>
        <taxon>Haladaptatus</taxon>
    </lineage>
</organism>
<dbReference type="EMBL" id="AEMG01000006">
    <property type="protein sequence ID" value="EFW92894.1"/>
    <property type="molecule type" value="Genomic_DNA"/>
</dbReference>
<dbReference type="RefSeq" id="WP_007978842.1">
    <property type="nucleotide sequence ID" value="NZ_AEMG01000006.1"/>
</dbReference>
<keyword evidence="1" id="KW-0812">Transmembrane</keyword>
<feature type="transmembrane region" description="Helical" evidence="1">
    <location>
        <begin position="15"/>
        <end position="32"/>
    </location>
</feature>
<keyword evidence="1" id="KW-0472">Membrane</keyword>
<evidence type="ECO:0000256" key="1">
    <source>
        <dbReference type="SAM" id="Phobius"/>
    </source>
</evidence>
<gene>
    <name evidence="3" type="ORF">SAMN05444342_0559</name>
    <name evidence="2" type="ORF">ZOD2009_08489</name>
</gene>